<dbReference type="eggNOG" id="COG0318">
    <property type="taxonomic scope" value="Bacteria"/>
</dbReference>
<dbReference type="Pfam" id="PF13193">
    <property type="entry name" value="AMP-binding_C"/>
    <property type="match status" value="1"/>
</dbReference>
<evidence type="ECO:0000256" key="3">
    <source>
        <dbReference type="ARBA" id="ARBA00051915"/>
    </source>
</evidence>
<comment type="catalytic activity">
    <reaction evidence="3">
        <text>3-(methylsulfanyl)propanoate + ATP + CoA = 3-(methylsulfanyl)propanoyl-CoA + AMP + diphosphate</text>
        <dbReference type="Rhea" id="RHEA:43052"/>
        <dbReference type="ChEBI" id="CHEBI:30616"/>
        <dbReference type="ChEBI" id="CHEBI:33019"/>
        <dbReference type="ChEBI" id="CHEBI:49016"/>
        <dbReference type="ChEBI" id="CHEBI:57287"/>
        <dbReference type="ChEBI" id="CHEBI:82815"/>
        <dbReference type="ChEBI" id="CHEBI:456215"/>
        <dbReference type="EC" id="6.2.1.44"/>
    </reaction>
    <physiologicalReaction direction="left-to-right" evidence="3">
        <dbReference type="Rhea" id="RHEA:43053"/>
    </physiologicalReaction>
</comment>
<dbReference type="Gene3D" id="3.30.300.30">
    <property type="match status" value="1"/>
</dbReference>
<evidence type="ECO:0000259" key="7">
    <source>
        <dbReference type="Pfam" id="PF13193"/>
    </source>
</evidence>
<keyword evidence="9" id="KW-1185">Reference proteome</keyword>
<dbReference type="FunFam" id="3.30.300.30:FF:000008">
    <property type="entry name" value="2,3-dihydroxybenzoate-AMP ligase"/>
    <property type="match status" value="1"/>
</dbReference>
<name>A0A069E7H7_9PROT</name>
<comment type="similarity">
    <text evidence="1">Belongs to the ATP-dependent AMP-binding enzyme family.</text>
</comment>
<dbReference type="InterPro" id="IPR050237">
    <property type="entry name" value="ATP-dep_AMP-bd_enzyme"/>
</dbReference>
<dbReference type="Pfam" id="PF00501">
    <property type="entry name" value="AMP-binding"/>
    <property type="match status" value="1"/>
</dbReference>
<feature type="domain" description="AMP-binding enzyme C-terminal" evidence="7">
    <location>
        <begin position="382"/>
        <end position="458"/>
    </location>
</feature>
<dbReference type="PANTHER" id="PTHR43767:SF1">
    <property type="entry name" value="NONRIBOSOMAL PEPTIDE SYNTHASE PES1 (EUROFUNG)-RELATED"/>
    <property type="match status" value="1"/>
</dbReference>
<evidence type="ECO:0000259" key="6">
    <source>
        <dbReference type="Pfam" id="PF00501"/>
    </source>
</evidence>
<evidence type="ECO:0000256" key="4">
    <source>
        <dbReference type="ARBA" id="ARBA00066616"/>
    </source>
</evidence>
<dbReference type="NCBIfam" id="NF004837">
    <property type="entry name" value="PRK06187.1"/>
    <property type="match status" value="1"/>
</dbReference>
<dbReference type="SUPFAM" id="SSF56801">
    <property type="entry name" value="Acetyl-CoA synthetase-like"/>
    <property type="match status" value="1"/>
</dbReference>
<keyword evidence="2 8" id="KW-0436">Ligase</keyword>
<comment type="caution">
    <text evidence="8">The sequence shown here is derived from an EMBL/GenBank/DDBJ whole genome shotgun (WGS) entry which is preliminary data.</text>
</comment>
<dbReference type="AlphaFoldDB" id="A0A069E7H7"/>
<dbReference type="EMBL" id="ARYH01000001">
    <property type="protein sequence ID" value="KCZ86068.1"/>
    <property type="molecule type" value="Genomic_DNA"/>
</dbReference>
<dbReference type="InterPro" id="IPR042099">
    <property type="entry name" value="ANL_N_sf"/>
</dbReference>
<feature type="domain" description="AMP-dependent synthetase/ligase" evidence="6">
    <location>
        <begin position="3"/>
        <end position="332"/>
    </location>
</feature>
<gene>
    <name evidence="8" type="ORF">HAD_10285</name>
</gene>
<evidence type="ECO:0000313" key="9">
    <source>
        <dbReference type="Proteomes" id="UP000027446"/>
    </source>
</evidence>
<dbReference type="InterPro" id="IPR025110">
    <property type="entry name" value="AMP-bd_C"/>
</dbReference>
<accession>A0A069E7H7</accession>
<dbReference type="PATRIC" id="fig|1280949.3.peg.2104"/>
<sequence>MVRRGIKPGDRVASVAVNSDRFFELYFAVAWAGAVIVPGNFRWSAPEHVYALNDSGAKLVFLDGQFTGMAGRLLEECPSLEAAVYMDDGQAPDGLLDFEQLIGQSDPIEDRCGHGSELCGLFYTGGTTGRSKGVMLSHDSLIGNYMCRNLTVPRTEEQIYIHSAPMFHLADAAAVYGLTFTGGTHVIISSFTPENFVKAVSAERCTDATLVPSMLGMLQEYLTANGGDLSSITSLVYGASAISDALVRQVMELFPNASLTQAYGQTELSPCATLLTPEHHRAALEGKPWLRSAGQPMCGMQIRIVDENMTPLPFGAVGEITVSGPGVMLGYWNQPELTAGTLVDGWVRTGDAGYMDDEGFVYVVDRVKDMIISGGENVYSAEVENALSSHSAIQECAVIGVPDEKWGERVHAIVRLKSGESVTAEELSAHCKYAIAGYKCPRSIEFRKEPLPLSAQGKILKVELRKLFWQDTERNIG</sequence>
<dbReference type="InterPro" id="IPR045851">
    <property type="entry name" value="AMP-bd_C_sf"/>
</dbReference>
<dbReference type="InterPro" id="IPR000873">
    <property type="entry name" value="AMP-dep_synth/lig_dom"/>
</dbReference>
<proteinExistence type="inferred from homology"/>
<evidence type="ECO:0000256" key="2">
    <source>
        <dbReference type="ARBA" id="ARBA00022598"/>
    </source>
</evidence>
<evidence type="ECO:0000256" key="1">
    <source>
        <dbReference type="ARBA" id="ARBA00006432"/>
    </source>
</evidence>
<evidence type="ECO:0000313" key="8">
    <source>
        <dbReference type="EMBL" id="KCZ86068.1"/>
    </source>
</evidence>
<organism evidence="8 9">
    <name type="scientific">Hyphomonas adhaerens MHS-3</name>
    <dbReference type="NCBI Taxonomy" id="1280949"/>
    <lineage>
        <taxon>Bacteria</taxon>
        <taxon>Pseudomonadati</taxon>
        <taxon>Pseudomonadota</taxon>
        <taxon>Alphaproteobacteria</taxon>
        <taxon>Hyphomonadales</taxon>
        <taxon>Hyphomonadaceae</taxon>
        <taxon>Hyphomonas</taxon>
    </lineage>
</organism>
<dbReference type="GO" id="GO:0016878">
    <property type="term" value="F:acid-thiol ligase activity"/>
    <property type="evidence" value="ECO:0007669"/>
    <property type="project" value="UniProtKB-ARBA"/>
</dbReference>
<evidence type="ECO:0000256" key="5">
    <source>
        <dbReference type="ARBA" id="ARBA00067668"/>
    </source>
</evidence>
<dbReference type="PANTHER" id="PTHR43767">
    <property type="entry name" value="LONG-CHAIN-FATTY-ACID--COA LIGASE"/>
    <property type="match status" value="1"/>
</dbReference>
<protein>
    <recommendedName>
        <fullName evidence="5">3-methylmercaptopropionyl-CoA ligase</fullName>
        <ecNumber evidence="4">6.2.1.44</ecNumber>
    </recommendedName>
</protein>
<dbReference type="Gene3D" id="3.40.50.12780">
    <property type="entry name" value="N-terminal domain of ligase-like"/>
    <property type="match status" value="1"/>
</dbReference>
<dbReference type="STRING" id="1280949.HAD_10285"/>
<reference evidence="8 9" key="1">
    <citation type="journal article" date="2014" name="Antonie Van Leeuwenhoek">
        <title>Hyphomonas beringensis sp. nov. and Hyphomonas chukchiensis sp. nov., isolated from surface seawater of the Bering Sea and Chukchi Sea.</title>
        <authorList>
            <person name="Li C."/>
            <person name="Lai Q."/>
            <person name="Li G."/>
            <person name="Dong C."/>
            <person name="Wang J."/>
            <person name="Liao Y."/>
            <person name="Shao Z."/>
        </authorList>
    </citation>
    <scope>NUCLEOTIDE SEQUENCE [LARGE SCALE GENOMIC DNA]</scope>
    <source>
        <strain evidence="8 9">MHS-3</strain>
    </source>
</reference>
<dbReference type="Proteomes" id="UP000027446">
    <property type="component" value="Unassembled WGS sequence"/>
</dbReference>
<dbReference type="EC" id="6.2.1.44" evidence="4"/>